<evidence type="ECO:0000256" key="9">
    <source>
        <dbReference type="ARBA" id="ARBA00023014"/>
    </source>
</evidence>
<dbReference type="Proteomes" id="UP001041814">
    <property type="component" value="Unassembled WGS sequence"/>
</dbReference>
<dbReference type="PANTHER" id="PTHR30352:SF5">
    <property type="entry name" value="PYRUVATE FORMATE-LYASE 1-ACTIVATING ENZYME"/>
    <property type="match status" value="1"/>
</dbReference>
<dbReference type="PIRSF" id="PIRSF000371">
    <property type="entry name" value="PFL_act_enz"/>
    <property type="match status" value="1"/>
</dbReference>
<dbReference type="PROSITE" id="PS01087">
    <property type="entry name" value="RADICAL_ACTIVATING"/>
    <property type="match status" value="1"/>
</dbReference>
<keyword evidence="9 10" id="KW-0411">Iron-sulfur</keyword>
<evidence type="ECO:0000256" key="8">
    <source>
        <dbReference type="ARBA" id="ARBA00023004"/>
    </source>
</evidence>
<protein>
    <recommendedName>
        <fullName evidence="10">Pyruvate formate-lyase-activating enzyme</fullName>
        <ecNumber evidence="10">1.97.1.4</ecNumber>
    </recommendedName>
</protein>
<dbReference type="InterPro" id="IPR058240">
    <property type="entry name" value="rSAM_sf"/>
</dbReference>
<sequence length="272" mass="29432">MRPTDVIDVAAAAAPCGLRPANAPEPAPAAAATEGWVHSTETCGAVDGPGIRYVLFLSGCPLRCAYCHNPDTWHRHEGTLTSVAELLTDIGRYRGFIQAHGGVTLSGGEPLAQPRFVKALLRGCKAMGLHTALDTSGYLGALVDDEMMADLDLVLLDIKAFSEKRYRRLTGAELEPTLEFARRLAAIGKPIVLRYVLVPGWTDHEAEIRALAAFAAGLGNVQRVDVLPFHQMGEHKWRERDLNYRLAGVAPPSDEAAERTRSLFRAAGLQVS</sequence>
<evidence type="ECO:0000259" key="11">
    <source>
        <dbReference type="PROSITE" id="PS51918"/>
    </source>
</evidence>
<dbReference type="CDD" id="cd01335">
    <property type="entry name" value="Radical_SAM"/>
    <property type="match status" value="1"/>
</dbReference>
<dbReference type="SFLD" id="SFLDG01066">
    <property type="entry name" value="organic_radical-activating_enz"/>
    <property type="match status" value="1"/>
</dbReference>
<dbReference type="InterPro" id="IPR007197">
    <property type="entry name" value="rSAM"/>
</dbReference>
<dbReference type="Gene3D" id="3.20.20.70">
    <property type="entry name" value="Aldolase class I"/>
    <property type="match status" value="1"/>
</dbReference>
<comment type="function">
    <text evidence="1">Activation of pyruvate formate-lyase 1 under anaerobic conditions by generation of an organic free radical, using S-adenosylmethionine and reduced flavodoxin as cosubstrates to produce 5'-deoxy-adenosine.</text>
</comment>
<dbReference type="InterPro" id="IPR001989">
    <property type="entry name" value="Radical_activat_CS"/>
</dbReference>
<organism evidence="12 13">
    <name type="scientific">Rubrivivax gelatinosus</name>
    <name type="common">Rhodocyclus gelatinosus</name>
    <name type="synonym">Rhodopseudomonas gelatinosa</name>
    <dbReference type="NCBI Taxonomy" id="28068"/>
    <lineage>
        <taxon>Bacteria</taxon>
        <taxon>Pseudomonadati</taxon>
        <taxon>Pseudomonadota</taxon>
        <taxon>Betaproteobacteria</taxon>
        <taxon>Burkholderiales</taxon>
        <taxon>Sphaerotilaceae</taxon>
        <taxon>Rubrivivax</taxon>
    </lineage>
</organism>
<reference evidence="12" key="2">
    <citation type="journal article" date="2020" name="Microorganisms">
        <title>Osmotic Adaptation and Compatible Solute Biosynthesis of Phototrophic Bacteria as Revealed from Genome Analyses.</title>
        <authorList>
            <person name="Imhoff J.F."/>
            <person name="Rahn T."/>
            <person name="Kunzel S."/>
            <person name="Keller A."/>
            <person name="Neulinger S.C."/>
        </authorList>
    </citation>
    <scope>NUCLEOTIDE SEQUENCE</scope>
    <source>
        <strain evidence="12">IM 151</strain>
    </source>
</reference>
<feature type="domain" description="Radical SAM core" evidence="11">
    <location>
        <begin position="46"/>
        <end position="270"/>
    </location>
</feature>
<comment type="catalytic activity">
    <reaction evidence="10">
        <text>glycyl-[formate C-acetyltransferase] + reduced [flavodoxin] + S-adenosyl-L-methionine = glycin-2-yl radical-[formate C-acetyltransferase] + semiquinone [flavodoxin] + 5'-deoxyadenosine + L-methionine + H(+)</text>
        <dbReference type="Rhea" id="RHEA:19225"/>
        <dbReference type="Rhea" id="RHEA-COMP:10622"/>
        <dbReference type="Rhea" id="RHEA-COMP:12190"/>
        <dbReference type="Rhea" id="RHEA-COMP:12191"/>
        <dbReference type="Rhea" id="RHEA-COMP:14480"/>
        <dbReference type="ChEBI" id="CHEBI:15378"/>
        <dbReference type="ChEBI" id="CHEBI:17319"/>
        <dbReference type="ChEBI" id="CHEBI:29947"/>
        <dbReference type="ChEBI" id="CHEBI:32722"/>
        <dbReference type="ChEBI" id="CHEBI:57618"/>
        <dbReference type="ChEBI" id="CHEBI:57844"/>
        <dbReference type="ChEBI" id="CHEBI:59789"/>
        <dbReference type="ChEBI" id="CHEBI:140311"/>
        <dbReference type="EC" id="1.97.1.4"/>
    </reaction>
</comment>
<evidence type="ECO:0000256" key="4">
    <source>
        <dbReference type="ARBA" id="ARBA00022526"/>
    </source>
</evidence>
<dbReference type="EC" id="1.97.1.4" evidence="10"/>
<evidence type="ECO:0000256" key="1">
    <source>
        <dbReference type="ARBA" id="ARBA00002918"/>
    </source>
</evidence>
<evidence type="ECO:0000256" key="5">
    <source>
        <dbReference type="ARBA" id="ARBA00022691"/>
    </source>
</evidence>
<dbReference type="EMBL" id="NRRU01000021">
    <property type="protein sequence ID" value="MBK1712592.1"/>
    <property type="molecule type" value="Genomic_DNA"/>
</dbReference>
<keyword evidence="12" id="KW-0670">Pyruvate</keyword>
<dbReference type="PANTHER" id="PTHR30352">
    <property type="entry name" value="PYRUVATE FORMATE-LYASE-ACTIVATING ENZYME"/>
    <property type="match status" value="1"/>
</dbReference>
<dbReference type="InterPro" id="IPR012839">
    <property type="entry name" value="Organic_radical_activase"/>
</dbReference>
<keyword evidence="5 10" id="KW-0949">S-adenosyl-L-methionine</keyword>
<comment type="similarity">
    <text evidence="2 10">Belongs to the organic radical-activating enzymes family.</text>
</comment>
<evidence type="ECO:0000256" key="6">
    <source>
        <dbReference type="ARBA" id="ARBA00022723"/>
    </source>
</evidence>
<dbReference type="InterPro" id="IPR034457">
    <property type="entry name" value="Organic_radical-activating"/>
</dbReference>
<evidence type="ECO:0000256" key="3">
    <source>
        <dbReference type="ARBA" id="ARBA00022485"/>
    </source>
</evidence>
<comment type="subcellular location">
    <subcellularLocation>
        <location evidence="10">Cytoplasm</location>
    </subcellularLocation>
</comment>
<keyword evidence="10" id="KW-0963">Cytoplasm</keyword>
<gene>
    <name evidence="12" type="primary">pflA</name>
    <name evidence="12" type="ORF">CKO43_07335</name>
</gene>
<dbReference type="InterPro" id="IPR012838">
    <property type="entry name" value="PFL1_activating"/>
</dbReference>
<dbReference type="Pfam" id="PF04055">
    <property type="entry name" value="Radical_SAM"/>
    <property type="match status" value="1"/>
</dbReference>
<evidence type="ECO:0000256" key="10">
    <source>
        <dbReference type="RuleBase" id="RU362053"/>
    </source>
</evidence>
<keyword evidence="7 10" id="KW-0560">Oxidoreductase</keyword>
<proteinExistence type="inferred from homology"/>
<comment type="caution">
    <text evidence="12">The sequence shown here is derived from an EMBL/GenBank/DDBJ whole genome shotgun (WGS) entry which is preliminary data.</text>
</comment>
<dbReference type="PROSITE" id="PS51918">
    <property type="entry name" value="RADICAL_SAM"/>
    <property type="match status" value="1"/>
</dbReference>
<dbReference type="SUPFAM" id="SSF102114">
    <property type="entry name" value="Radical SAM enzymes"/>
    <property type="match status" value="1"/>
</dbReference>
<evidence type="ECO:0000256" key="2">
    <source>
        <dbReference type="ARBA" id="ARBA00009777"/>
    </source>
</evidence>
<keyword evidence="6 10" id="KW-0479">Metal-binding</keyword>
<dbReference type="SFLD" id="SFLDS00029">
    <property type="entry name" value="Radical_SAM"/>
    <property type="match status" value="1"/>
</dbReference>
<name>A0ABS1DUZ2_RUBGE</name>
<evidence type="ECO:0000313" key="12">
    <source>
        <dbReference type="EMBL" id="MBK1712592.1"/>
    </source>
</evidence>
<evidence type="ECO:0000313" key="13">
    <source>
        <dbReference type="Proteomes" id="UP001041814"/>
    </source>
</evidence>
<accession>A0ABS1DUZ2</accession>
<keyword evidence="13" id="KW-1185">Reference proteome</keyword>
<keyword evidence="3 10" id="KW-0004">4Fe-4S</keyword>
<dbReference type="RefSeq" id="WP_200378282.1">
    <property type="nucleotide sequence ID" value="NZ_NRRU01000021.1"/>
</dbReference>
<keyword evidence="8 10" id="KW-0408">Iron</keyword>
<reference evidence="12" key="1">
    <citation type="submission" date="2017-08" db="EMBL/GenBank/DDBJ databases">
        <authorList>
            <person name="Imhoff J.F."/>
            <person name="Rahn T."/>
            <person name="Kuenzel S."/>
            <person name="Neulinger S.C."/>
        </authorList>
    </citation>
    <scope>NUCLEOTIDE SEQUENCE</scope>
    <source>
        <strain evidence="12">IM 151</strain>
    </source>
</reference>
<keyword evidence="4" id="KW-0119">Carbohydrate metabolism</keyword>
<dbReference type="InterPro" id="IPR013785">
    <property type="entry name" value="Aldolase_TIM"/>
</dbReference>
<dbReference type="NCBIfam" id="TIGR02493">
    <property type="entry name" value="PFLA"/>
    <property type="match status" value="1"/>
</dbReference>
<comment type="cofactor">
    <cofactor evidence="10">
        <name>[4Fe-4S] cluster</name>
        <dbReference type="ChEBI" id="CHEBI:49883"/>
    </cofactor>
    <text evidence="10">Binds 1 [4Fe-4S] cluster. The cluster is coordinated with 3 cysteines and an exchangeable S-adenosyl-L-methionine.</text>
</comment>
<keyword evidence="4" id="KW-0313">Glucose metabolism</keyword>
<evidence type="ECO:0000256" key="7">
    <source>
        <dbReference type="ARBA" id="ARBA00023002"/>
    </source>
</evidence>
<comment type="function">
    <text evidence="10">Activation of pyruvate formate-lyase under anaerobic conditions by generation of an organic free radical, using S-adenosylmethionine and reduced flavodoxin as cosubstrates to produce 5'-deoxy-adenosine.</text>
</comment>